<accession>A0AAI9T9C2</accession>
<keyword evidence="2" id="KW-1185">Reference proteome</keyword>
<evidence type="ECO:0000313" key="2">
    <source>
        <dbReference type="Proteomes" id="UP001227192"/>
    </source>
</evidence>
<name>A0AAI9T9C2_PENTH</name>
<dbReference type="AlphaFoldDB" id="A0AAI9T9C2"/>
<reference evidence="1" key="2">
    <citation type="journal article" date="2016" name="Fungal Biol.">
        <title>Ochratoxin A production by Penicillium thymicola.</title>
        <authorList>
            <person name="Nguyen H.D.T."/>
            <person name="McMullin D.R."/>
            <person name="Ponomareva E."/>
            <person name="Riley R."/>
            <person name="Pomraning K.R."/>
            <person name="Baker S.E."/>
            <person name="Seifert K.A."/>
        </authorList>
    </citation>
    <scope>NUCLEOTIDE SEQUENCE</scope>
    <source>
        <strain evidence="1">DAOM 180753</strain>
    </source>
</reference>
<comment type="caution">
    <text evidence="1">The sequence shown here is derived from an EMBL/GenBank/DDBJ whole genome shotgun (WGS) entry which is preliminary data.</text>
</comment>
<gene>
    <name evidence="1" type="ORF">VN97_g10718</name>
</gene>
<dbReference type="EMBL" id="LACB01000520">
    <property type="protein sequence ID" value="KAJ9482706.1"/>
    <property type="molecule type" value="Genomic_DNA"/>
</dbReference>
<reference evidence="1" key="1">
    <citation type="submission" date="2015-06" db="EMBL/GenBank/DDBJ databases">
        <authorList>
            <person name="Nguyen H."/>
        </authorList>
    </citation>
    <scope>NUCLEOTIDE SEQUENCE</scope>
    <source>
        <strain evidence="1">DAOM 180753</strain>
    </source>
</reference>
<protein>
    <submittedName>
        <fullName evidence="1">Uncharacterized protein</fullName>
    </submittedName>
</protein>
<organism evidence="1 2">
    <name type="scientific">Penicillium thymicola</name>
    <dbReference type="NCBI Taxonomy" id="293382"/>
    <lineage>
        <taxon>Eukaryota</taxon>
        <taxon>Fungi</taxon>
        <taxon>Dikarya</taxon>
        <taxon>Ascomycota</taxon>
        <taxon>Pezizomycotina</taxon>
        <taxon>Eurotiomycetes</taxon>
        <taxon>Eurotiomycetidae</taxon>
        <taxon>Eurotiales</taxon>
        <taxon>Aspergillaceae</taxon>
        <taxon>Penicillium</taxon>
    </lineage>
</organism>
<dbReference type="Proteomes" id="UP001227192">
    <property type="component" value="Unassembled WGS sequence"/>
</dbReference>
<evidence type="ECO:0000313" key="1">
    <source>
        <dbReference type="EMBL" id="KAJ9482706.1"/>
    </source>
</evidence>
<proteinExistence type="predicted"/>
<sequence>MVLGSERHRYTQDNPESHNKHLAIAPEHLSPSTSHFERVEAALLPKITSQFYLTVFRAYTEDTFDRYRNNKQAPKSH</sequence>